<dbReference type="Pfam" id="PF01435">
    <property type="entry name" value="Peptidase_M48"/>
    <property type="match status" value="1"/>
</dbReference>
<protein>
    <recommendedName>
        <fullName evidence="8">Peptidase M48 domain-containing protein</fullName>
    </recommendedName>
</protein>
<feature type="transmembrane region" description="Helical" evidence="7">
    <location>
        <begin position="362"/>
        <end position="382"/>
    </location>
</feature>
<dbReference type="GO" id="GO:0046872">
    <property type="term" value="F:metal ion binding"/>
    <property type="evidence" value="ECO:0007669"/>
    <property type="project" value="UniProtKB-KW"/>
</dbReference>
<feature type="transmembrane region" description="Helical" evidence="7">
    <location>
        <begin position="604"/>
        <end position="625"/>
    </location>
</feature>
<keyword evidence="2" id="KW-0645">Protease</keyword>
<proteinExistence type="predicted"/>
<feature type="transmembrane region" description="Helical" evidence="7">
    <location>
        <begin position="516"/>
        <end position="536"/>
    </location>
</feature>
<evidence type="ECO:0000313" key="9">
    <source>
        <dbReference type="EMBL" id="PLW78224.1"/>
    </source>
</evidence>
<dbReference type="GO" id="GO:0006508">
    <property type="term" value="P:proteolysis"/>
    <property type="evidence" value="ECO:0007669"/>
    <property type="project" value="UniProtKB-KW"/>
</dbReference>
<feature type="transmembrane region" description="Helical" evidence="7">
    <location>
        <begin position="251"/>
        <end position="273"/>
    </location>
</feature>
<evidence type="ECO:0000256" key="5">
    <source>
        <dbReference type="ARBA" id="ARBA00022833"/>
    </source>
</evidence>
<feature type="transmembrane region" description="Helical" evidence="7">
    <location>
        <begin position="25"/>
        <end position="47"/>
    </location>
</feature>
<feature type="transmembrane region" description="Helical" evidence="7">
    <location>
        <begin position="213"/>
        <end position="239"/>
    </location>
</feature>
<evidence type="ECO:0000256" key="1">
    <source>
        <dbReference type="ARBA" id="ARBA00001947"/>
    </source>
</evidence>
<evidence type="ECO:0000256" key="7">
    <source>
        <dbReference type="SAM" id="Phobius"/>
    </source>
</evidence>
<dbReference type="RefSeq" id="WP_101532721.1">
    <property type="nucleotide sequence ID" value="NZ_PKUQ01000009.1"/>
</dbReference>
<reference evidence="9 10" key="1">
    <citation type="submission" date="2018-01" db="EMBL/GenBank/DDBJ databases">
        <title>The draft genome sequence of Cohaesibacter sp. H1304.</title>
        <authorList>
            <person name="Wang N.-N."/>
            <person name="Du Z.-J."/>
        </authorList>
    </citation>
    <scope>NUCLEOTIDE SEQUENCE [LARGE SCALE GENOMIC DNA]</scope>
    <source>
        <strain evidence="9 10">H1304</strain>
    </source>
</reference>
<evidence type="ECO:0000259" key="8">
    <source>
        <dbReference type="Pfam" id="PF01435"/>
    </source>
</evidence>
<dbReference type="GO" id="GO:0004222">
    <property type="term" value="F:metalloendopeptidase activity"/>
    <property type="evidence" value="ECO:0007669"/>
    <property type="project" value="InterPro"/>
</dbReference>
<evidence type="ECO:0000256" key="3">
    <source>
        <dbReference type="ARBA" id="ARBA00022723"/>
    </source>
</evidence>
<name>A0A2N5XUQ0_9HYPH</name>
<feature type="transmembrane region" description="Helical" evidence="7">
    <location>
        <begin position="394"/>
        <end position="415"/>
    </location>
</feature>
<evidence type="ECO:0000256" key="4">
    <source>
        <dbReference type="ARBA" id="ARBA00022801"/>
    </source>
</evidence>
<comment type="cofactor">
    <cofactor evidence="1">
        <name>Zn(2+)</name>
        <dbReference type="ChEBI" id="CHEBI:29105"/>
    </cofactor>
</comment>
<keyword evidence="7" id="KW-0472">Membrane</keyword>
<dbReference type="EMBL" id="PKUQ01000009">
    <property type="protein sequence ID" value="PLW78224.1"/>
    <property type="molecule type" value="Genomic_DNA"/>
</dbReference>
<sequence>MTQASNDTHSLATAIHRFVLSGKNLWCVTAFVVFGGVATLFLMMTVLHSLDTARGLYHFVQEFNLYLHSNPMELVRWLGGVVAQFESARGRSILDLSAWAVTGVLVSILFIAHYRRFSRPIGASLTQNKQAGAATRELLARVGYFKDIQTPIIREGLVSNAFFSVGRVFFAPKGQVSRLLKGKPAENQTKTLTFFMVHEYAHAVTKDNLANSVFLVVISIYVFVFLSLLGPVLLLGSALASSSPMGPLLTVPLSLTVFLLFCSSVALCFYGMWVSYIKAREFFADQAAFTFVPDAENPYGLQTDLRRPDAICALSNNISGYERDQHRQGYSLHARNLLVFFWGVAFSIRTLYILVAPKDWCFSILAFDAAALAAFFVLYRCLPKRPPQLLMRPTFPWVLTLLSILAVEIAGPGLFGALKAVYWDAFSNENAQLMGLPGLILLLTFFFACFYLGIKKLVKMRKSEPRRTGQLLKRLLLRFMIAPGNAVEYFVVCVVVLLFCQPFLRHFITLEFLNTGLVVNTMLLGMLCLGVVFLYHQYKNFFVVNRTRFALVTTQGALIVFVMTGIMHLVLTDMLASARRSVLQAPVSWDFLIGLVRTSDLPSALIVGVISAIFYLMLRCVAYWARNKLDKIELNLEQMICR</sequence>
<accession>A0A2N5XUQ0</accession>
<feature type="transmembrane region" description="Helical" evidence="7">
    <location>
        <begin position="337"/>
        <end position="356"/>
    </location>
</feature>
<evidence type="ECO:0000256" key="2">
    <source>
        <dbReference type="ARBA" id="ARBA00022670"/>
    </source>
</evidence>
<keyword evidence="6" id="KW-0482">Metalloprotease</keyword>
<keyword evidence="4" id="KW-0378">Hydrolase</keyword>
<feature type="transmembrane region" description="Helical" evidence="7">
    <location>
        <begin position="548"/>
        <end position="571"/>
    </location>
</feature>
<dbReference type="Proteomes" id="UP000234881">
    <property type="component" value="Unassembled WGS sequence"/>
</dbReference>
<feature type="transmembrane region" description="Helical" evidence="7">
    <location>
        <begin position="435"/>
        <end position="454"/>
    </location>
</feature>
<dbReference type="OrthoDB" id="8432094at2"/>
<keyword evidence="10" id="KW-1185">Reference proteome</keyword>
<feature type="transmembrane region" description="Helical" evidence="7">
    <location>
        <begin position="475"/>
        <end position="504"/>
    </location>
</feature>
<dbReference type="InterPro" id="IPR001915">
    <property type="entry name" value="Peptidase_M48"/>
</dbReference>
<feature type="domain" description="Peptidase M48" evidence="8">
    <location>
        <begin position="181"/>
        <end position="296"/>
    </location>
</feature>
<organism evidence="9 10">
    <name type="scientific">Cohaesibacter celericrescens</name>
    <dbReference type="NCBI Taxonomy" id="2067669"/>
    <lineage>
        <taxon>Bacteria</taxon>
        <taxon>Pseudomonadati</taxon>
        <taxon>Pseudomonadota</taxon>
        <taxon>Alphaproteobacteria</taxon>
        <taxon>Hyphomicrobiales</taxon>
        <taxon>Cohaesibacteraceae</taxon>
    </lineage>
</organism>
<comment type="caution">
    <text evidence="9">The sequence shown here is derived from an EMBL/GenBank/DDBJ whole genome shotgun (WGS) entry which is preliminary data.</text>
</comment>
<dbReference type="AlphaFoldDB" id="A0A2N5XUQ0"/>
<gene>
    <name evidence="9" type="ORF">C0081_05045</name>
</gene>
<keyword evidence="5" id="KW-0862">Zinc</keyword>
<evidence type="ECO:0000313" key="10">
    <source>
        <dbReference type="Proteomes" id="UP000234881"/>
    </source>
</evidence>
<keyword evidence="7" id="KW-0812">Transmembrane</keyword>
<feature type="transmembrane region" description="Helical" evidence="7">
    <location>
        <begin position="96"/>
        <end position="114"/>
    </location>
</feature>
<keyword evidence="3" id="KW-0479">Metal-binding</keyword>
<evidence type="ECO:0000256" key="6">
    <source>
        <dbReference type="ARBA" id="ARBA00023049"/>
    </source>
</evidence>
<keyword evidence="7" id="KW-1133">Transmembrane helix</keyword>